<keyword evidence="2" id="KW-0812">Transmembrane</keyword>
<evidence type="ECO:0000313" key="3">
    <source>
        <dbReference type="EMBL" id="HCO22647.1"/>
    </source>
</evidence>
<evidence type="ECO:0000313" key="4">
    <source>
        <dbReference type="Proteomes" id="UP000263642"/>
    </source>
</evidence>
<accession>A0A3D3R3R7</accession>
<keyword evidence="2" id="KW-0472">Membrane</keyword>
<keyword evidence="2" id="KW-1133">Transmembrane helix</keyword>
<feature type="transmembrane region" description="Helical" evidence="2">
    <location>
        <begin position="28"/>
        <end position="58"/>
    </location>
</feature>
<comment type="caution">
    <text evidence="3">The sequence shown here is derived from an EMBL/GenBank/DDBJ whole genome shotgun (WGS) entry which is preliminary data.</text>
</comment>
<dbReference type="EMBL" id="DQAY01000041">
    <property type="protein sequence ID" value="HCO22647.1"/>
    <property type="molecule type" value="Genomic_DNA"/>
</dbReference>
<reference evidence="3 4" key="1">
    <citation type="journal article" date="2018" name="Nat. Biotechnol.">
        <title>A standardized bacterial taxonomy based on genome phylogeny substantially revises the tree of life.</title>
        <authorList>
            <person name="Parks D.H."/>
            <person name="Chuvochina M."/>
            <person name="Waite D.W."/>
            <person name="Rinke C."/>
            <person name="Skarshewski A."/>
            <person name="Chaumeil P.A."/>
            <person name="Hugenholtz P."/>
        </authorList>
    </citation>
    <scope>NUCLEOTIDE SEQUENCE [LARGE SCALE GENOMIC DNA]</scope>
    <source>
        <strain evidence="3">UBA9375</strain>
    </source>
</reference>
<name>A0A3D3R3R7_9PLAN</name>
<organism evidence="3 4">
    <name type="scientific">Gimesia maris</name>
    <dbReference type="NCBI Taxonomy" id="122"/>
    <lineage>
        <taxon>Bacteria</taxon>
        <taxon>Pseudomonadati</taxon>
        <taxon>Planctomycetota</taxon>
        <taxon>Planctomycetia</taxon>
        <taxon>Planctomycetales</taxon>
        <taxon>Planctomycetaceae</taxon>
        <taxon>Gimesia</taxon>
    </lineage>
</organism>
<gene>
    <name evidence="3" type="ORF">DIT97_06120</name>
</gene>
<evidence type="ECO:0000256" key="2">
    <source>
        <dbReference type="SAM" id="Phobius"/>
    </source>
</evidence>
<dbReference type="AlphaFoldDB" id="A0A3D3R3R7"/>
<evidence type="ECO:0000256" key="1">
    <source>
        <dbReference type="SAM" id="MobiDB-lite"/>
    </source>
</evidence>
<feature type="region of interest" description="Disordered" evidence="1">
    <location>
        <begin position="1"/>
        <end position="20"/>
    </location>
</feature>
<protein>
    <recommendedName>
        <fullName evidence="5">Cytochrome c oxidase polypeptide IV</fullName>
    </recommendedName>
</protein>
<evidence type="ECO:0008006" key="5">
    <source>
        <dbReference type="Google" id="ProtNLM"/>
    </source>
</evidence>
<proteinExistence type="predicted"/>
<feature type="compositionally biased region" description="Basic and acidic residues" evidence="1">
    <location>
        <begin position="7"/>
        <end position="19"/>
    </location>
</feature>
<sequence>MNQPDLPETHSEETTEHELQPTYAPATLALGIMFMFWGILTHWSMSVIGIMVMVGGIWSWMKEINSSWSETP</sequence>
<dbReference type="Proteomes" id="UP000263642">
    <property type="component" value="Unassembled WGS sequence"/>
</dbReference>